<dbReference type="RefSeq" id="XP_031857069.1">
    <property type="nucleotide sequence ID" value="XM_032001178.1"/>
</dbReference>
<proteinExistence type="predicted"/>
<reference evidence="1 2" key="1">
    <citation type="submission" date="2019-09" db="EMBL/GenBank/DDBJ databases">
        <authorList>
            <person name="Brejova B."/>
        </authorList>
    </citation>
    <scope>NUCLEOTIDE SEQUENCE [LARGE SCALE GENOMIC DNA]</scope>
</reference>
<dbReference type="OrthoDB" id="42889at2759"/>
<dbReference type="InterPro" id="IPR046341">
    <property type="entry name" value="SET_dom_sf"/>
</dbReference>
<dbReference type="GO" id="GO:0005634">
    <property type="term" value="C:nucleus"/>
    <property type="evidence" value="ECO:0007669"/>
    <property type="project" value="TreeGrafter"/>
</dbReference>
<dbReference type="PANTHER" id="PTHR13271">
    <property type="entry name" value="UNCHARACTERIZED PUTATIVE METHYLTRANSFERASE"/>
    <property type="match status" value="1"/>
</dbReference>
<dbReference type="PANTHER" id="PTHR13271:SF147">
    <property type="entry name" value="PROTEIN-LYSINE N-METHYLTRANSFERASE EFM1-RELATED"/>
    <property type="match status" value="1"/>
</dbReference>
<dbReference type="GeneID" id="43585278"/>
<protein>
    <submittedName>
        <fullName evidence="1">Uncharacterized protein</fullName>
    </submittedName>
</protein>
<sequence length="535" mass="61638">MIKSEHVHFVSTQNGSSLMASSSITANIVSPLSLIECPESYIIGPKLAESLFGHIWNENLHIRQPLIKLSFLFEVLVQKNKSKWKEYLDMLPSYDEISIPVSWTSKELEWLAGTNIYNHISQRTHQWKSEWEELKKYVFDINWSLFSLATYNWASAIFLSRSFPARIIYNENKYACEKLGLSMLLPVIDSLNHAPETAVFWGTNDSSFLLSIGYPIAKDTEIFNNYGPKGNEELLMGYGFCLNTFKFDLVTVKLGIPNNKTIKESLIQNNIQLEDNHFTEFLSLDSPMSEKLLTIFTIVSKRDEELLYKNSSVLLTRSEALNGIIALKRALAQKLLNINEQESFLTKKEITELGHISKNRYVNATLYRQGQRLILEKSLDSCDAKTSKLIKNAQHKIDLSNIFTPEIEKILKQLLGIEEPNYSLLDDNDNAEMAIIIIIAAEFLKGDDSKYKEPLNIMWEVLEDVSILQELSNSYEQDVFNYIEENRRSMDTKSELLQLMAQRQWTPKVLAEAKRVVYRYGYWPSETSKNFLLLV</sequence>
<dbReference type="InterPro" id="IPR050600">
    <property type="entry name" value="SETD3_SETD6_MTase"/>
</dbReference>
<evidence type="ECO:0000313" key="1">
    <source>
        <dbReference type="EMBL" id="VVT58953.1"/>
    </source>
</evidence>
<dbReference type="Gene3D" id="3.90.1410.10">
    <property type="entry name" value="set domain protein methyltransferase, domain 1"/>
    <property type="match status" value="1"/>
</dbReference>
<name>A0A5E8C682_9ASCO</name>
<dbReference type="Proteomes" id="UP000398389">
    <property type="component" value="Unassembled WGS sequence"/>
</dbReference>
<gene>
    <name evidence="1" type="ORF">SAPINGB_P006467</name>
</gene>
<dbReference type="SUPFAM" id="SSF82199">
    <property type="entry name" value="SET domain"/>
    <property type="match status" value="1"/>
</dbReference>
<organism evidence="1 2">
    <name type="scientific">Magnusiomyces paraingens</name>
    <dbReference type="NCBI Taxonomy" id="2606893"/>
    <lineage>
        <taxon>Eukaryota</taxon>
        <taxon>Fungi</taxon>
        <taxon>Dikarya</taxon>
        <taxon>Ascomycota</taxon>
        <taxon>Saccharomycotina</taxon>
        <taxon>Dipodascomycetes</taxon>
        <taxon>Dipodascales</taxon>
        <taxon>Dipodascaceae</taxon>
        <taxon>Magnusiomyces</taxon>
    </lineage>
</organism>
<evidence type="ECO:0000313" key="2">
    <source>
        <dbReference type="Proteomes" id="UP000398389"/>
    </source>
</evidence>
<dbReference type="EMBL" id="CABVLU010000005">
    <property type="protein sequence ID" value="VVT58953.1"/>
    <property type="molecule type" value="Genomic_DNA"/>
</dbReference>
<dbReference type="AlphaFoldDB" id="A0A5E8C682"/>
<accession>A0A5E8C682</accession>
<dbReference type="GO" id="GO:0016279">
    <property type="term" value="F:protein-lysine N-methyltransferase activity"/>
    <property type="evidence" value="ECO:0007669"/>
    <property type="project" value="TreeGrafter"/>
</dbReference>
<keyword evidence="2" id="KW-1185">Reference proteome</keyword>